<proteinExistence type="predicted"/>
<name>A0ABP9VR96_9BACT</name>
<evidence type="ECO:0000313" key="1">
    <source>
        <dbReference type="EMBL" id="GAA5507672.1"/>
    </source>
</evidence>
<keyword evidence="2" id="KW-1185">Reference proteome</keyword>
<organism evidence="1 2">
    <name type="scientific">Novipirellula caenicola</name>
    <dbReference type="NCBI Taxonomy" id="1536901"/>
    <lineage>
        <taxon>Bacteria</taxon>
        <taxon>Pseudomonadati</taxon>
        <taxon>Planctomycetota</taxon>
        <taxon>Planctomycetia</taxon>
        <taxon>Pirellulales</taxon>
        <taxon>Pirellulaceae</taxon>
        <taxon>Novipirellula</taxon>
    </lineage>
</organism>
<gene>
    <name evidence="1" type="ORF">Rcae01_03129</name>
</gene>
<sequence>MKNESTRFTEDQVARAANRLSADIPVESHRNDHPNPRGHEIVYFVVGLLTYCRPSSHSLLAPISCHTGFPSNGVLNERVSVWMRLIYASEGSSQRLDHPGISPEFPVHSRV</sequence>
<evidence type="ECO:0008006" key="3">
    <source>
        <dbReference type="Google" id="ProtNLM"/>
    </source>
</evidence>
<protein>
    <recommendedName>
        <fullName evidence="3">Transposase</fullName>
    </recommendedName>
</protein>
<evidence type="ECO:0000313" key="2">
    <source>
        <dbReference type="Proteomes" id="UP001416858"/>
    </source>
</evidence>
<accession>A0ABP9VR96</accession>
<comment type="caution">
    <text evidence="1">The sequence shown here is derived from an EMBL/GenBank/DDBJ whole genome shotgun (WGS) entry which is preliminary data.</text>
</comment>
<dbReference type="Proteomes" id="UP001416858">
    <property type="component" value="Unassembled WGS sequence"/>
</dbReference>
<reference evidence="1 2" key="1">
    <citation type="submission" date="2024-02" db="EMBL/GenBank/DDBJ databases">
        <title>Rhodopirellula caenicola NBRC 110016.</title>
        <authorList>
            <person name="Ichikawa N."/>
            <person name="Katano-Makiyama Y."/>
            <person name="Hidaka K."/>
        </authorList>
    </citation>
    <scope>NUCLEOTIDE SEQUENCE [LARGE SCALE GENOMIC DNA]</scope>
    <source>
        <strain evidence="1 2">NBRC 110016</strain>
    </source>
</reference>
<dbReference type="EMBL" id="BAABRO010000006">
    <property type="protein sequence ID" value="GAA5507672.1"/>
    <property type="molecule type" value="Genomic_DNA"/>
</dbReference>